<reference evidence="10 11" key="1">
    <citation type="journal article" date="2020" name="Nat. Commun.">
        <title>Genome of Tripterygium wilfordii and identification of cytochrome P450 involved in triptolide biosynthesis.</title>
        <authorList>
            <person name="Tu L."/>
            <person name="Su P."/>
            <person name="Zhang Z."/>
            <person name="Gao L."/>
            <person name="Wang J."/>
            <person name="Hu T."/>
            <person name="Zhou J."/>
            <person name="Zhang Y."/>
            <person name="Zhao Y."/>
            <person name="Liu Y."/>
            <person name="Song Y."/>
            <person name="Tong Y."/>
            <person name="Lu Y."/>
            <person name="Yang J."/>
            <person name="Xu C."/>
            <person name="Jia M."/>
            <person name="Peters R.J."/>
            <person name="Huang L."/>
            <person name="Gao W."/>
        </authorList>
    </citation>
    <scope>NUCLEOTIDE SEQUENCE [LARGE SCALE GENOMIC DNA]</scope>
    <source>
        <strain evidence="11">cv. XIE 37</strain>
        <tissue evidence="10">Leaf</tissue>
    </source>
</reference>
<evidence type="ECO:0000256" key="3">
    <source>
        <dbReference type="ARBA" id="ARBA00022448"/>
    </source>
</evidence>
<evidence type="ECO:0000256" key="4">
    <source>
        <dbReference type="ARBA" id="ARBA00022692"/>
    </source>
</evidence>
<evidence type="ECO:0000256" key="7">
    <source>
        <dbReference type="ARBA" id="ARBA00023136"/>
    </source>
</evidence>
<sequence>MEVVVGSTSQEKAGLFARFRCSMKGLSEKFKTRVIDMARQTKKLAQDDPRRVIHSLKVGLTLALVSTLYYYQPLFDNFGESAMWAVMTVVVVFEFSVGATLGKGVNRGVATLLAGSLGVGAHHLASLSGHVIEPILLGFFVFILGGATTFVRFFPKIKARYDYGLLIFILTFSLISVSGFREDQIIELAHRRLSTIIIGGSACIIVSILVCPVWAGEDLHCLIALNMEKLGNFLEGICIYMYTFSTTPISPLQLIIKVSNEFTGFGGELFGESKDDDDKSFLEAHKSILNSKSSEESLANFARWEPCHGGFRFQHPWKQYLKIGGLIRECAYRIEALQSCLSSDHPQATTQVTSKIKDSCMKMSMNCGKALKELGLAVRTMTKPASSADAHIQESKSASKDLASLLKSDSADLLTAIPAAAATVASLLLDVVECSEKISESVDELASLAHFKANYVLPEKSEVKSSSKAVDCPPDHVVIDVSEGNRNNSSVTLISTSTRNLQV</sequence>
<dbReference type="GO" id="GO:0016020">
    <property type="term" value="C:membrane"/>
    <property type="evidence" value="ECO:0007669"/>
    <property type="project" value="UniProtKB-SubCell"/>
</dbReference>
<accession>A0A7J7DFT5</accession>
<feature type="transmembrane region" description="Helical" evidence="9">
    <location>
        <begin position="131"/>
        <end position="151"/>
    </location>
</feature>
<keyword evidence="4 9" id="KW-0812">Transmembrane</keyword>
<comment type="similarity">
    <text evidence="2">Belongs to the aromatic acid exporter (TC 2.A.85) family.</text>
</comment>
<comment type="subcellular location">
    <subcellularLocation>
        <location evidence="1">Membrane</location>
        <topology evidence="1">Multi-pass membrane protein</topology>
    </subcellularLocation>
</comment>
<keyword evidence="8" id="KW-0407">Ion channel</keyword>
<dbReference type="PANTHER" id="PTHR31086">
    <property type="entry name" value="ALUMINUM-ACTIVATED MALATE TRANSPORTER 10"/>
    <property type="match status" value="1"/>
</dbReference>
<keyword evidence="3" id="KW-0813">Transport</keyword>
<dbReference type="InterPro" id="IPR020966">
    <property type="entry name" value="ALMT"/>
</dbReference>
<evidence type="ECO:0000256" key="6">
    <source>
        <dbReference type="ARBA" id="ARBA00023065"/>
    </source>
</evidence>
<dbReference type="InParanoid" id="A0A7J7DFT5"/>
<keyword evidence="11" id="KW-1185">Reference proteome</keyword>
<evidence type="ECO:0000313" key="10">
    <source>
        <dbReference type="EMBL" id="KAF5744916.1"/>
    </source>
</evidence>
<name>A0A7J7DFT5_TRIWF</name>
<dbReference type="GO" id="GO:0015743">
    <property type="term" value="P:malate transport"/>
    <property type="evidence" value="ECO:0007669"/>
    <property type="project" value="InterPro"/>
</dbReference>
<evidence type="ECO:0000256" key="1">
    <source>
        <dbReference type="ARBA" id="ARBA00004141"/>
    </source>
</evidence>
<dbReference type="GO" id="GO:0034220">
    <property type="term" value="P:monoatomic ion transmembrane transport"/>
    <property type="evidence" value="ECO:0007669"/>
    <property type="project" value="UniProtKB-KW"/>
</dbReference>
<evidence type="ECO:0000256" key="9">
    <source>
        <dbReference type="SAM" id="Phobius"/>
    </source>
</evidence>
<feature type="transmembrane region" description="Helical" evidence="9">
    <location>
        <begin position="108"/>
        <end position="125"/>
    </location>
</feature>
<proteinExistence type="inferred from homology"/>
<feature type="transmembrane region" description="Helical" evidence="9">
    <location>
        <begin position="193"/>
        <end position="215"/>
    </location>
</feature>
<dbReference type="Pfam" id="PF11744">
    <property type="entry name" value="ALMT"/>
    <property type="match status" value="1"/>
</dbReference>
<feature type="transmembrane region" description="Helical" evidence="9">
    <location>
        <begin position="83"/>
        <end position="101"/>
    </location>
</feature>
<evidence type="ECO:0000313" key="11">
    <source>
        <dbReference type="Proteomes" id="UP000593562"/>
    </source>
</evidence>
<comment type="caution">
    <text evidence="10">The sequence shown here is derived from an EMBL/GenBank/DDBJ whole genome shotgun (WGS) entry which is preliminary data.</text>
</comment>
<dbReference type="AlphaFoldDB" id="A0A7J7DFT5"/>
<protein>
    <submittedName>
        <fullName evidence="10">Aluminum-activated malate transporter 2</fullName>
    </submittedName>
</protein>
<evidence type="ECO:0000256" key="5">
    <source>
        <dbReference type="ARBA" id="ARBA00022989"/>
    </source>
</evidence>
<organism evidence="10 11">
    <name type="scientific">Tripterygium wilfordii</name>
    <name type="common">Thunder God vine</name>
    <dbReference type="NCBI Taxonomy" id="458696"/>
    <lineage>
        <taxon>Eukaryota</taxon>
        <taxon>Viridiplantae</taxon>
        <taxon>Streptophyta</taxon>
        <taxon>Embryophyta</taxon>
        <taxon>Tracheophyta</taxon>
        <taxon>Spermatophyta</taxon>
        <taxon>Magnoliopsida</taxon>
        <taxon>eudicotyledons</taxon>
        <taxon>Gunneridae</taxon>
        <taxon>Pentapetalae</taxon>
        <taxon>rosids</taxon>
        <taxon>fabids</taxon>
        <taxon>Celastrales</taxon>
        <taxon>Celastraceae</taxon>
        <taxon>Tripterygium</taxon>
    </lineage>
</organism>
<feature type="transmembrane region" description="Helical" evidence="9">
    <location>
        <begin position="52"/>
        <end position="71"/>
    </location>
</feature>
<keyword evidence="6" id="KW-0406">Ion transport</keyword>
<evidence type="ECO:0000256" key="8">
    <source>
        <dbReference type="ARBA" id="ARBA00023303"/>
    </source>
</evidence>
<keyword evidence="7 9" id="KW-0472">Membrane</keyword>
<feature type="transmembrane region" description="Helical" evidence="9">
    <location>
        <begin position="163"/>
        <end position="181"/>
    </location>
</feature>
<dbReference type="EMBL" id="JAAARO010000007">
    <property type="protein sequence ID" value="KAF5744916.1"/>
    <property type="molecule type" value="Genomic_DNA"/>
</dbReference>
<gene>
    <name evidence="10" type="ORF">HS088_TW07G00497</name>
</gene>
<keyword evidence="5 9" id="KW-1133">Transmembrane helix</keyword>
<dbReference type="Proteomes" id="UP000593562">
    <property type="component" value="Unassembled WGS sequence"/>
</dbReference>
<evidence type="ECO:0000256" key="2">
    <source>
        <dbReference type="ARBA" id="ARBA00007079"/>
    </source>
</evidence>